<dbReference type="RefSeq" id="WP_193677528.1">
    <property type="nucleotide sequence ID" value="NZ_JADDIV010000004.1"/>
</dbReference>
<organism evidence="1 2">
    <name type="scientific">Ramlibacter pallidus</name>
    <dbReference type="NCBI Taxonomy" id="2780087"/>
    <lineage>
        <taxon>Bacteria</taxon>
        <taxon>Pseudomonadati</taxon>
        <taxon>Pseudomonadota</taxon>
        <taxon>Betaproteobacteria</taxon>
        <taxon>Burkholderiales</taxon>
        <taxon>Comamonadaceae</taxon>
        <taxon>Ramlibacter</taxon>
    </lineage>
</organism>
<name>A0ABR9S770_9BURK</name>
<dbReference type="Proteomes" id="UP000806285">
    <property type="component" value="Unassembled WGS sequence"/>
</dbReference>
<comment type="caution">
    <text evidence="1">The sequence shown here is derived from an EMBL/GenBank/DDBJ whole genome shotgun (WGS) entry which is preliminary data.</text>
</comment>
<protein>
    <submittedName>
        <fullName evidence="1">Uncharacterized protein</fullName>
    </submittedName>
</protein>
<evidence type="ECO:0000313" key="2">
    <source>
        <dbReference type="Proteomes" id="UP000806285"/>
    </source>
</evidence>
<reference evidence="1 2" key="1">
    <citation type="submission" date="2020-10" db="EMBL/GenBank/DDBJ databases">
        <title>Ramlibacter sp. HM2 16S ribosomal RNA gene Genome sequencing and assembly.</title>
        <authorList>
            <person name="Kang M."/>
        </authorList>
    </citation>
    <scope>NUCLEOTIDE SEQUENCE [LARGE SCALE GENOMIC DNA]</scope>
    <source>
        <strain evidence="1 2">HM2</strain>
    </source>
</reference>
<dbReference type="Pfam" id="PF22523">
    <property type="entry name" value="DUF6999"/>
    <property type="match status" value="1"/>
</dbReference>
<gene>
    <name evidence="1" type="ORF">IM787_15230</name>
</gene>
<keyword evidence="2" id="KW-1185">Reference proteome</keyword>
<proteinExistence type="predicted"/>
<sequence>MKKQPKFLDGAHDPRDPNPWMAVWLDRSIPIDDTVKRAWLEDSSSASRQFLLPVVRPLARAAIVLIQLVKIFLPKTLTSSRVLHWLLSESLKTFVTPNANWLILRHFHLGAEILAFLGRNIQGVTIPPLENMRMRNLEDLKEDAFLRHDLNVFNFLIYLNQQLRDQGRDIVPAAQLDFSDVTDGDLPIEPMPDRWCNKVDLQTAIELYTPVYQLFLTDNDFWRATHSLQLDETIAIYAARVLNDPLPAMLVNNRHPMIPLSTLRSGARLVLHGLSVEMLHAYLVLKKREQARGALAGAPPAAPAVG</sequence>
<evidence type="ECO:0000313" key="1">
    <source>
        <dbReference type="EMBL" id="MBE7368914.1"/>
    </source>
</evidence>
<dbReference type="InterPro" id="IPR054268">
    <property type="entry name" value="DUF6999"/>
</dbReference>
<accession>A0ABR9S770</accession>
<dbReference type="EMBL" id="JADDIV010000004">
    <property type="protein sequence ID" value="MBE7368914.1"/>
    <property type="molecule type" value="Genomic_DNA"/>
</dbReference>